<dbReference type="Gene3D" id="2.30.40.10">
    <property type="entry name" value="Urease, subunit C, domain 1"/>
    <property type="match status" value="1"/>
</dbReference>
<dbReference type="GO" id="GO:0016810">
    <property type="term" value="F:hydrolase activity, acting on carbon-nitrogen (but not peptide) bonds"/>
    <property type="evidence" value="ECO:0007669"/>
    <property type="project" value="InterPro"/>
</dbReference>
<keyword evidence="1" id="KW-0378">Hydrolase</keyword>
<dbReference type="SUPFAM" id="SSF51338">
    <property type="entry name" value="Composite domain of metallo-dependent hydrolases"/>
    <property type="match status" value="1"/>
</dbReference>
<accession>A0A966DT55</accession>
<protein>
    <submittedName>
        <fullName evidence="3">Amidohydrolase family protein</fullName>
    </submittedName>
</protein>
<sequence>MILRNLHLINGSAPVDIKVEGRLIKEVSIENSGTDDLSIDFDGALAFPGLINSHDHLDFNLFPQLGDKHYQNYTEWGNYIHKYYQEEIQRVLKVPQPLRAASGIYKNLLAGVTTVVNHGDGTKFTSDLIHVVNEYHCLHSVKFEKRWKLRLNNPMNLRKPYVIHTGEGIDDAASKEIDELLKWNLFNKKLIGVHGVAMQTHQAEKLEALVWCPQSNFFLLNKTAGIEALKQHTPILLGTDSTLTGSWNIWEHLRQGLKTNQLTAVELAQSLSTTAAWIWKLNTGVLNAGKDADIVIAKTKDNQLDTLFDIDPQQLMLVMHRGRVSMFDKEVYQQLAGQHFPVQQYNCINVGNTSKYVLGNIAALIGQIKIYYPEARFPVIAN</sequence>
<dbReference type="InterPro" id="IPR050287">
    <property type="entry name" value="MTA/SAH_deaminase"/>
</dbReference>
<dbReference type="Pfam" id="PF01979">
    <property type="entry name" value="Amidohydro_1"/>
    <property type="match status" value="1"/>
</dbReference>
<evidence type="ECO:0000313" key="4">
    <source>
        <dbReference type="Proteomes" id="UP000638732"/>
    </source>
</evidence>
<feature type="domain" description="Amidohydrolase-related" evidence="2">
    <location>
        <begin position="176"/>
        <end position="312"/>
    </location>
</feature>
<comment type="caution">
    <text evidence="3">The sequence shown here is derived from an EMBL/GenBank/DDBJ whole genome shotgun (WGS) entry which is preliminary data.</text>
</comment>
<dbReference type="Proteomes" id="UP000638732">
    <property type="component" value="Unassembled WGS sequence"/>
</dbReference>
<dbReference type="RefSeq" id="WP_166585036.1">
    <property type="nucleotide sequence ID" value="NZ_WWEO01000040.1"/>
</dbReference>
<reference evidence="3" key="2">
    <citation type="submission" date="2020-10" db="EMBL/GenBank/DDBJ databases">
        <title>Mucilaginibacter sp. nov., isolated from soil.</title>
        <authorList>
            <person name="Jeon C.O."/>
        </authorList>
    </citation>
    <scope>NUCLEOTIDE SEQUENCE</scope>
    <source>
        <strain evidence="3">R11</strain>
    </source>
</reference>
<gene>
    <name evidence="3" type="ORF">GSY63_06785</name>
</gene>
<proteinExistence type="predicted"/>
<dbReference type="InterPro" id="IPR032466">
    <property type="entry name" value="Metal_Hydrolase"/>
</dbReference>
<evidence type="ECO:0000259" key="2">
    <source>
        <dbReference type="Pfam" id="PF01979"/>
    </source>
</evidence>
<dbReference type="EMBL" id="WWEO01000040">
    <property type="protein sequence ID" value="NCD69056.1"/>
    <property type="molecule type" value="Genomic_DNA"/>
</dbReference>
<reference evidence="3" key="1">
    <citation type="submission" date="2020-01" db="EMBL/GenBank/DDBJ databases">
        <authorList>
            <person name="Seo Y.L."/>
        </authorList>
    </citation>
    <scope>NUCLEOTIDE SEQUENCE</scope>
    <source>
        <strain evidence="3">R11</strain>
    </source>
</reference>
<dbReference type="Gene3D" id="3.20.20.140">
    <property type="entry name" value="Metal-dependent hydrolases"/>
    <property type="match status" value="2"/>
</dbReference>
<dbReference type="InterPro" id="IPR006680">
    <property type="entry name" value="Amidohydro-rel"/>
</dbReference>
<dbReference type="SUPFAM" id="SSF51556">
    <property type="entry name" value="Metallo-dependent hydrolases"/>
    <property type="match status" value="1"/>
</dbReference>
<evidence type="ECO:0000256" key="1">
    <source>
        <dbReference type="ARBA" id="ARBA00022801"/>
    </source>
</evidence>
<dbReference type="InterPro" id="IPR011059">
    <property type="entry name" value="Metal-dep_hydrolase_composite"/>
</dbReference>
<evidence type="ECO:0000313" key="3">
    <source>
        <dbReference type="EMBL" id="NCD69056.1"/>
    </source>
</evidence>
<name>A0A966DT55_9SPHI</name>
<dbReference type="PANTHER" id="PTHR43794:SF11">
    <property type="entry name" value="AMIDOHYDROLASE-RELATED DOMAIN-CONTAINING PROTEIN"/>
    <property type="match status" value="1"/>
</dbReference>
<dbReference type="PANTHER" id="PTHR43794">
    <property type="entry name" value="AMINOHYDROLASE SSNA-RELATED"/>
    <property type="match status" value="1"/>
</dbReference>
<keyword evidence="4" id="KW-1185">Reference proteome</keyword>
<organism evidence="3 4">
    <name type="scientific">Mucilaginibacter agri</name>
    <dbReference type="NCBI Taxonomy" id="2695265"/>
    <lineage>
        <taxon>Bacteria</taxon>
        <taxon>Pseudomonadati</taxon>
        <taxon>Bacteroidota</taxon>
        <taxon>Sphingobacteriia</taxon>
        <taxon>Sphingobacteriales</taxon>
        <taxon>Sphingobacteriaceae</taxon>
        <taxon>Mucilaginibacter</taxon>
    </lineage>
</organism>
<dbReference type="AlphaFoldDB" id="A0A966DT55"/>